<dbReference type="OrthoDB" id="9791139at2"/>
<feature type="active site" description="Proton acceptor; for ring-opening step" evidence="4">
    <location>
        <position position="138"/>
    </location>
</feature>
<dbReference type="PANTHER" id="PTHR11280">
    <property type="entry name" value="GLUCOSAMINE-6-PHOSPHATE ISOMERASE"/>
    <property type="match status" value="1"/>
</dbReference>
<dbReference type="Pfam" id="PF01182">
    <property type="entry name" value="Glucosamine_iso"/>
    <property type="match status" value="1"/>
</dbReference>
<dbReference type="AlphaFoldDB" id="A0A2S6FY90"/>
<dbReference type="InterPro" id="IPR037171">
    <property type="entry name" value="NagB/RpiA_transferase-like"/>
</dbReference>
<proteinExistence type="inferred from homology"/>
<accession>A0A2S6FY90</accession>
<evidence type="ECO:0000259" key="5">
    <source>
        <dbReference type="Pfam" id="PF01182"/>
    </source>
</evidence>
<comment type="function">
    <text evidence="4">Catalyzes the reversible isomerization-deamination of glucosamine 6-phosphate (GlcN6P) to form fructose 6-phosphate (Fru6P) and ammonium ion.</text>
</comment>
<evidence type="ECO:0000256" key="1">
    <source>
        <dbReference type="ARBA" id="ARBA00000644"/>
    </source>
</evidence>
<dbReference type="CDD" id="cd01399">
    <property type="entry name" value="GlcN6P_deaminase"/>
    <property type="match status" value="1"/>
</dbReference>
<dbReference type="PANTHER" id="PTHR11280:SF5">
    <property type="entry name" value="GLUCOSAMINE-6-PHOSPHATE ISOMERASE"/>
    <property type="match status" value="1"/>
</dbReference>
<name>A0A2S6FY90_9CLOT</name>
<comment type="pathway">
    <text evidence="4">Amino-sugar metabolism; N-acetylneuraminate degradation; D-fructose 6-phosphate from N-acetylneuraminate: step 5/5.</text>
</comment>
<dbReference type="GO" id="GO:0005737">
    <property type="term" value="C:cytoplasm"/>
    <property type="evidence" value="ECO:0007669"/>
    <property type="project" value="TreeGrafter"/>
</dbReference>
<evidence type="ECO:0000256" key="2">
    <source>
        <dbReference type="ARBA" id="ARBA00022801"/>
    </source>
</evidence>
<dbReference type="GO" id="GO:0006046">
    <property type="term" value="P:N-acetylglucosamine catabolic process"/>
    <property type="evidence" value="ECO:0007669"/>
    <property type="project" value="UniProtKB-UniRule"/>
</dbReference>
<dbReference type="STRING" id="37659.GCA_000703125_00742"/>
<dbReference type="Gene3D" id="3.40.50.1360">
    <property type="match status" value="1"/>
</dbReference>
<comment type="caution">
    <text evidence="4">Lacks conserved residue(s) required for the propagation of feature annotation.</text>
</comment>
<dbReference type="RefSeq" id="WP_104409689.1">
    <property type="nucleotide sequence ID" value="NZ_PTIS01000006.1"/>
</dbReference>
<dbReference type="Proteomes" id="UP000239863">
    <property type="component" value="Unassembled WGS sequence"/>
</dbReference>
<feature type="active site" description="For ring-opening step" evidence="4">
    <location>
        <position position="136"/>
    </location>
</feature>
<organism evidence="6 7">
    <name type="scientific">Clostridium algidicarnis DSM 15099</name>
    <dbReference type="NCBI Taxonomy" id="1121295"/>
    <lineage>
        <taxon>Bacteria</taxon>
        <taxon>Bacillati</taxon>
        <taxon>Bacillota</taxon>
        <taxon>Clostridia</taxon>
        <taxon>Eubacteriales</taxon>
        <taxon>Clostridiaceae</taxon>
        <taxon>Clostridium</taxon>
    </lineage>
</organism>
<keyword evidence="2 4" id="KW-0378">Hydrolase</keyword>
<dbReference type="EC" id="3.5.99.6" evidence="4"/>
<dbReference type="HAMAP" id="MF_01241">
    <property type="entry name" value="GlcN6P_deamin"/>
    <property type="match status" value="1"/>
</dbReference>
<feature type="domain" description="Glucosamine/galactosamine-6-phosphate isomerase" evidence="5">
    <location>
        <begin position="13"/>
        <end position="228"/>
    </location>
</feature>
<dbReference type="InterPro" id="IPR006148">
    <property type="entry name" value="Glc/Gal-6P_isomerase"/>
</dbReference>
<comment type="similarity">
    <text evidence="4">Belongs to the glucosamine/galactosamine-6-phosphate isomerase family. NagB subfamily.</text>
</comment>
<dbReference type="GO" id="GO:0005975">
    <property type="term" value="P:carbohydrate metabolic process"/>
    <property type="evidence" value="ECO:0007669"/>
    <property type="project" value="InterPro"/>
</dbReference>
<keyword evidence="3 4" id="KW-0119">Carbohydrate metabolism</keyword>
<dbReference type="EMBL" id="PTIS01000006">
    <property type="protein sequence ID" value="PPK48501.1"/>
    <property type="molecule type" value="Genomic_DNA"/>
</dbReference>
<evidence type="ECO:0000313" key="7">
    <source>
        <dbReference type="Proteomes" id="UP000239863"/>
    </source>
</evidence>
<dbReference type="GO" id="GO:0042802">
    <property type="term" value="F:identical protein binding"/>
    <property type="evidence" value="ECO:0007669"/>
    <property type="project" value="TreeGrafter"/>
</dbReference>
<dbReference type="GO" id="GO:0019262">
    <property type="term" value="P:N-acetylneuraminate catabolic process"/>
    <property type="evidence" value="ECO:0007669"/>
    <property type="project" value="UniProtKB-UniRule"/>
</dbReference>
<feature type="active site" description="Proton acceptor; for enolization step" evidence="4">
    <location>
        <position position="67"/>
    </location>
</feature>
<dbReference type="UniPathway" id="UPA00629">
    <property type="reaction ID" value="UER00684"/>
</dbReference>
<dbReference type="SUPFAM" id="SSF100950">
    <property type="entry name" value="NagB/RpiA/CoA transferase-like"/>
    <property type="match status" value="1"/>
</dbReference>
<dbReference type="NCBIfam" id="TIGR00502">
    <property type="entry name" value="nagB"/>
    <property type="match status" value="1"/>
</dbReference>
<gene>
    <name evidence="4" type="primary">nagB</name>
    <name evidence="6" type="ORF">BD821_10621</name>
</gene>
<comment type="caution">
    <text evidence="6">The sequence shown here is derived from an EMBL/GenBank/DDBJ whole genome shotgun (WGS) entry which is preliminary data.</text>
</comment>
<evidence type="ECO:0000256" key="3">
    <source>
        <dbReference type="ARBA" id="ARBA00023277"/>
    </source>
</evidence>
<reference evidence="6 7" key="1">
    <citation type="submission" date="2018-02" db="EMBL/GenBank/DDBJ databases">
        <title>Genomic Encyclopedia of Archaeal and Bacterial Type Strains, Phase II (KMG-II): from individual species to whole genera.</title>
        <authorList>
            <person name="Goeker M."/>
        </authorList>
    </citation>
    <scope>NUCLEOTIDE SEQUENCE [LARGE SCALE GENOMIC DNA]</scope>
    <source>
        <strain evidence="6 7">DSM 15099</strain>
    </source>
</reference>
<dbReference type="GO" id="GO:0004342">
    <property type="term" value="F:glucosamine-6-phosphate deaminase activity"/>
    <property type="evidence" value="ECO:0007669"/>
    <property type="project" value="UniProtKB-UniRule"/>
</dbReference>
<sequence length="243" mass="26578">MKLIIEKDYEGISKRAAKEISKVINNKEHSILGLATGSSPIGLYEQLIKLNEEKKVDFSKVTTINLDEYIGISNNHPQSYRYFMNNTLFNHINIDKNNTYVPNGNAEDMKAECIGYDKNIRDLGGIDVQLLGIGGNGHIAFNEPDEELVLGTHVTGLTESTIKANSRFFDSIDEVPKKAITMGLGEIMKAKSIILIASGEGKAEAIAKLFSGKITTKSPATLLAVHNDVTVIIDEQAASLLNK</sequence>
<evidence type="ECO:0000256" key="4">
    <source>
        <dbReference type="HAMAP-Rule" id="MF_01241"/>
    </source>
</evidence>
<feature type="active site" description="For ring-opening step" evidence="4">
    <location>
        <position position="143"/>
    </location>
</feature>
<dbReference type="GO" id="GO:0006043">
    <property type="term" value="P:glucosamine catabolic process"/>
    <property type="evidence" value="ECO:0007669"/>
    <property type="project" value="TreeGrafter"/>
</dbReference>
<dbReference type="PROSITE" id="PS01161">
    <property type="entry name" value="GLC_GALNAC_ISOMERASE"/>
    <property type="match status" value="1"/>
</dbReference>
<dbReference type="FunFam" id="3.40.50.1360:FF:000003">
    <property type="entry name" value="Glucosamine-6-phosphate deaminase"/>
    <property type="match status" value="1"/>
</dbReference>
<protein>
    <recommendedName>
        <fullName evidence="4">Glucosamine-6-phosphate deaminase</fullName>
        <ecNumber evidence="4">3.5.99.6</ecNumber>
    </recommendedName>
    <alternativeName>
        <fullName evidence="4">GlcN6P deaminase</fullName>
        <shortName evidence="4">GNPDA</shortName>
    </alternativeName>
    <alternativeName>
        <fullName evidence="4">Glucosamine-6-phosphate isomerase</fullName>
    </alternativeName>
</protein>
<evidence type="ECO:0000313" key="6">
    <source>
        <dbReference type="EMBL" id="PPK48501.1"/>
    </source>
</evidence>
<dbReference type="InterPro" id="IPR004547">
    <property type="entry name" value="Glucosamine6P_isomerase"/>
</dbReference>
<comment type="catalytic activity">
    <reaction evidence="1 4">
        <text>alpha-D-glucosamine 6-phosphate + H2O = beta-D-fructose 6-phosphate + NH4(+)</text>
        <dbReference type="Rhea" id="RHEA:12172"/>
        <dbReference type="ChEBI" id="CHEBI:15377"/>
        <dbReference type="ChEBI" id="CHEBI:28938"/>
        <dbReference type="ChEBI" id="CHEBI:57634"/>
        <dbReference type="ChEBI" id="CHEBI:75989"/>
        <dbReference type="EC" id="3.5.99.6"/>
    </reaction>
</comment>
<dbReference type="InterPro" id="IPR018321">
    <property type="entry name" value="Glucosamine6P_isomerase_CS"/>
</dbReference>